<dbReference type="PANTHER" id="PTHR18964">
    <property type="entry name" value="ROK (REPRESSOR, ORF, KINASE) FAMILY"/>
    <property type="match status" value="1"/>
</dbReference>
<keyword evidence="2" id="KW-0418">Kinase</keyword>
<evidence type="ECO:0000313" key="2">
    <source>
        <dbReference type="EMBL" id="SHJ72435.1"/>
    </source>
</evidence>
<sequence>MKTYVAFDVGGTKVKFGIVDEVGNILEKGQYNTRAENLERFIKDLEDIINSYKRTYKIEGIAISMPGVIDYRTGTPLVCYSIRVIEGVGIKDLLEKATGIRVEVENDGRCAAFAEKFNGNAVDCEDFICLTVGTGIGGGIFLNGKLIRGHNFKAGEVGYMINNGIREENKGSEIWSNNASIRTLVLKYKEYRGLDKELNIEGTEVFSVAKFDKNIQAMVDKWYKNLSYGIFNLSASLNPQKVLIGGGISNREDFLDKLKLHLENIEWWNEVYTTVDLCKHKNDAGLIGAVYHFRNV</sequence>
<accession>A0A1M6LMR1</accession>
<dbReference type="EMBL" id="FQZB01000010">
    <property type="protein sequence ID" value="SHJ72435.1"/>
    <property type="molecule type" value="Genomic_DNA"/>
</dbReference>
<dbReference type="GO" id="GO:0016301">
    <property type="term" value="F:kinase activity"/>
    <property type="evidence" value="ECO:0007669"/>
    <property type="project" value="UniProtKB-KW"/>
</dbReference>
<dbReference type="InterPro" id="IPR000600">
    <property type="entry name" value="ROK"/>
</dbReference>
<dbReference type="RefSeq" id="WP_072987803.1">
    <property type="nucleotide sequence ID" value="NZ_FQZB01000010.1"/>
</dbReference>
<protein>
    <submittedName>
        <fullName evidence="2">Beta-glucoside kinase</fullName>
    </submittedName>
</protein>
<proteinExistence type="inferred from homology"/>
<keyword evidence="2" id="KW-0808">Transferase</keyword>
<dbReference type="Pfam" id="PF00480">
    <property type="entry name" value="ROK"/>
    <property type="match status" value="1"/>
</dbReference>
<keyword evidence="3" id="KW-1185">Reference proteome</keyword>
<dbReference type="Proteomes" id="UP000184310">
    <property type="component" value="Unassembled WGS sequence"/>
</dbReference>
<dbReference type="STRING" id="1121302.SAMN02745163_02432"/>
<evidence type="ECO:0000313" key="3">
    <source>
        <dbReference type="Proteomes" id="UP000184310"/>
    </source>
</evidence>
<name>A0A1M6LMR1_9CLOT</name>
<dbReference type="PANTHER" id="PTHR18964:SF165">
    <property type="entry name" value="BETA-GLUCOSIDE KINASE"/>
    <property type="match status" value="1"/>
</dbReference>
<dbReference type="InterPro" id="IPR043129">
    <property type="entry name" value="ATPase_NBD"/>
</dbReference>
<dbReference type="Gene3D" id="3.30.420.40">
    <property type="match status" value="2"/>
</dbReference>
<gene>
    <name evidence="2" type="ORF">SAMN02745163_02432</name>
</gene>
<reference evidence="2 3" key="1">
    <citation type="submission" date="2016-11" db="EMBL/GenBank/DDBJ databases">
        <authorList>
            <person name="Jaros S."/>
            <person name="Januszkiewicz K."/>
            <person name="Wedrychowicz H."/>
        </authorList>
    </citation>
    <scope>NUCLEOTIDE SEQUENCE [LARGE SCALE GENOMIC DNA]</scope>
    <source>
        <strain evidence="2 3">DSM 21758</strain>
    </source>
</reference>
<dbReference type="OrthoDB" id="9795247at2"/>
<evidence type="ECO:0000256" key="1">
    <source>
        <dbReference type="ARBA" id="ARBA00006479"/>
    </source>
</evidence>
<organism evidence="2 3">
    <name type="scientific">Clostridium cavendishii DSM 21758</name>
    <dbReference type="NCBI Taxonomy" id="1121302"/>
    <lineage>
        <taxon>Bacteria</taxon>
        <taxon>Bacillati</taxon>
        <taxon>Bacillota</taxon>
        <taxon>Clostridia</taxon>
        <taxon>Eubacteriales</taxon>
        <taxon>Clostridiaceae</taxon>
        <taxon>Clostridium</taxon>
    </lineage>
</organism>
<dbReference type="AlphaFoldDB" id="A0A1M6LMR1"/>
<comment type="similarity">
    <text evidence="1">Belongs to the ROK (NagC/XylR) family.</text>
</comment>
<dbReference type="SUPFAM" id="SSF53067">
    <property type="entry name" value="Actin-like ATPase domain"/>
    <property type="match status" value="1"/>
</dbReference>